<comment type="caution">
    <text evidence="11">The sequence shown here is derived from an EMBL/GenBank/DDBJ whole genome shotgun (WGS) entry which is preliminary data.</text>
</comment>
<keyword evidence="8 10" id="KW-1133">Transmembrane helix</keyword>
<comment type="subunit">
    <text evidence="10">The complex is composed of six subunits: RnfA, RnfB, RnfC, RnfD, RnfE and RnfG.</text>
</comment>
<feature type="transmembrane region" description="Helical" evidence="10">
    <location>
        <begin position="47"/>
        <end position="64"/>
    </location>
</feature>
<evidence type="ECO:0000256" key="1">
    <source>
        <dbReference type="ARBA" id="ARBA00022448"/>
    </source>
</evidence>
<keyword evidence="3 10" id="KW-0285">Flavoprotein</keyword>
<evidence type="ECO:0000256" key="10">
    <source>
        <dbReference type="HAMAP-Rule" id="MF_00462"/>
    </source>
</evidence>
<dbReference type="PANTHER" id="PTHR30578">
    <property type="entry name" value="ELECTRON TRANSPORT COMPLEX PROTEIN RNFD"/>
    <property type="match status" value="1"/>
</dbReference>
<feature type="transmembrane region" description="Helical" evidence="10">
    <location>
        <begin position="180"/>
        <end position="200"/>
    </location>
</feature>
<evidence type="ECO:0000256" key="9">
    <source>
        <dbReference type="ARBA" id="ARBA00023136"/>
    </source>
</evidence>
<feature type="modified residue" description="FMN phosphoryl threonine" evidence="10">
    <location>
        <position position="154"/>
    </location>
</feature>
<evidence type="ECO:0000256" key="8">
    <source>
        <dbReference type="ARBA" id="ARBA00022989"/>
    </source>
</evidence>
<name>A0A833HQ37_9FIRM</name>
<evidence type="ECO:0000256" key="3">
    <source>
        <dbReference type="ARBA" id="ARBA00022630"/>
    </source>
</evidence>
<dbReference type="Pfam" id="PF03116">
    <property type="entry name" value="NQR2_RnfD_RnfE"/>
    <property type="match status" value="1"/>
</dbReference>
<dbReference type="HAMAP" id="MF_00462">
    <property type="entry name" value="RsxD_RnfD"/>
    <property type="match status" value="1"/>
</dbReference>
<dbReference type="PANTHER" id="PTHR30578:SF0">
    <property type="entry name" value="ION-TRANSLOCATING OXIDOREDUCTASE COMPLEX SUBUNIT D"/>
    <property type="match status" value="1"/>
</dbReference>
<feature type="transmembrane region" description="Helical" evidence="10">
    <location>
        <begin position="207"/>
        <end position="225"/>
    </location>
</feature>
<keyword evidence="9 10" id="KW-0472">Membrane</keyword>
<feature type="transmembrane region" description="Helical" evidence="10">
    <location>
        <begin position="262"/>
        <end position="280"/>
    </location>
</feature>
<dbReference type="AlphaFoldDB" id="A0A833HQ37"/>
<dbReference type="OrthoDB" id="9776359at2"/>
<feature type="transmembrane region" description="Helical" evidence="10">
    <location>
        <begin position="95"/>
        <end position="113"/>
    </location>
</feature>
<dbReference type="EMBL" id="WBZB01000013">
    <property type="protein sequence ID" value="KAB3531451.1"/>
    <property type="molecule type" value="Genomic_DNA"/>
</dbReference>
<protein>
    <recommendedName>
        <fullName evidence="10">Ion-translocating oxidoreductase complex subunit D</fullName>
        <ecNumber evidence="10">7.-.-.-</ecNumber>
    </recommendedName>
    <alternativeName>
        <fullName evidence="10">Rnf electron transport complex subunit D</fullName>
    </alternativeName>
</protein>
<dbReference type="GO" id="GO:0055085">
    <property type="term" value="P:transmembrane transport"/>
    <property type="evidence" value="ECO:0007669"/>
    <property type="project" value="InterPro"/>
</dbReference>
<keyword evidence="6 10" id="KW-1278">Translocase</keyword>
<dbReference type="RefSeq" id="WP_151865179.1">
    <property type="nucleotide sequence ID" value="NZ_WBZB01000013.1"/>
</dbReference>
<dbReference type="InterPro" id="IPR004338">
    <property type="entry name" value="NqrB/RnfD"/>
</dbReference>
<evidence type="ECO:0000313" key="12">
    <source>
        <dbReference type="Proteomes" id="UP000465601"/>
    </source>
</evidence>
<feature type="transmembrane region" description="Helical" evidence="10">
    <location>
        <begin position="22"/>
        <end position="41"/>
    </location>
</feature>
<keyword evidence="12" id="KW-1185">Reference proteome</keyword>
<organism evidence="11 12">
    <name type="scientific">Alkaliphilus serpentinus</name>
    <dbReference type="NCBI Taxonomy" id="1482731"/>
    <lineage>
        <taxon>Bacteria</taxon>
        <taxon>Bacillati</taxon>
        <taxon>Bacillota</taxon>
        <taxon>Clostridia</taxon>
        <taxon>Peptostreptococcales</taxon>
        <taxon>Natronincolaceae</taxon>
        <taxon>Alkaliphilus</taxon>
    </lineage>
</organism>
<keyword evidence="7 10" id="KW-0249">Electron transport</keyword>
<evidence type="ECO:0000313" key="11">
    <source>
        <dbReference type="EMBL" id="KAB3531451.1"/>
    </source>
</evidence>
<keyword evidence="2 10" id="KW-0597">Phosphoprotein</keyword>
<evidence type="ECO:0000256" key="7">
    <source>
        <dbReference type="ARBA" id="ARBA00022982"/>
    </source>
</evidence>
<evidence type="ECO:0000256" key="5">
    <source>
        <dbReference type="ARBA" id="ARBA00022692"/>
    </source>
</evidence>
<comment type="subcellular location">
    <subcellularLocation>
        <location evidence="10">Cell membrane</location>
        <topology evidence="10">Multi-pass membrane protein</topology>
    </subcellularLocation>
</comment>
<dbReference type="GO" id="GO:0022900">
    <property type="term" value="P:electron transport chain"/>
    <property type="evidence" value="ECO:0007669"/>
    <property type="project" value="UniProtKB-UniRule"/>
</dbReference>
<keyword evidence="1 10" id="KW-0813">Transport</keyword>
<dbReference type="InterPro" id="IPR011303">
    <property type="entry name" value="RnfD_bac"/>
</dbReference>
<evidence type="ECO:0000256" key="6">
    <source>
        <dbReference type="ARBA" id="ARBA00022967"/>
    </source>
</evidence>
<keyword evidence="5 10" id="KW-0812">Transmembrane</keyword>
<feature type="transmembrane region" description="Helical" evidence="10">
    <location>
        <begin position="231"/>
        <end position="250"/>
    </location>
</feature>
<gene>
    <name evidence="10" type="primary">rnfD</name>
    <name evidence="11" type="ORF">F8153_04535</name>
</gene>
<evidence type="ECO:0000256" key="2">
    <source>
        <dbReference type="ARBA" id="ARBA00022553"/>
    </source>
</evidence>
<dbReference type="NCBIfam" id="TIGR01946">
    <property type="entry name" value="rnfD"/>
    <property type="match status" value="1"/>
</dbReference>
<comment type="function">
    <text evidence="10">Part of a membrane-bound complex that couples electron transfer with translocation of ions across the membrane.</text>
</comment>
<evidence type="ECO:0000256" key="4">
    <source>
        <dbReference type="ARBA" id="ARBA00022643"/>
    </source>
</evidence>
<comment type="similarity">
    <text evidence="10">Belongs to the NqrB/RnfD family.</text>
</comment>
<dbReference type="GO" id="GO:0005886">
    <property type="term" value="C:plasma membrane"/>
    <property type="evidence" value="ECO:0007669"/>
    <property type="project" value="UniProtKB-SubCell"/>
</dbReference>
<keyword evidence="10" id="KW-1003">Cell membrane</keyword>
<dbReference type="EC" id="7.-.-.-" evidence="10"/>
<feature type="transmembrane region" description="Helical" evidence="10">
    <location>
        <begin position="71"/>
        <end position="89"/>
    </location>
</feature>
<reference evidence="11 12" key="1">
    <citation type="submission" date="2019-10" db="EMBL/GenBank/DDBJ databases">
        <title>Alkaliphilus serpentinus sp. nov. and Alkaliphilus pronyensis sp. nov., two novel anaerobic alkaliphilic species isolated from the serpentinized-hosted hydrothermal field of the Prony Bay (New Caledonia).</title>
        <authorList>
            <person name="Postec A."/>
        </authorList>
    </citation>
    <scope>NUCLEOTIDE SEQUENCE [LARGE SCALE GENOMIC DNA]</scope>
    <source>
        <strain evidence="11 12">LacT</strain>
    </source>
</reference>
<comment type="cofactor">
    <cofactor evidence="10">
        <name>FMN</name>
        <dbReference type="ChEBI" id="CHEBI:58210"/>
    </cofactor>
</comment>
<dbReference type="Proteomes" id="UP000465601">
    <property type="component" value="Unassembled WGS sequence"/>
</dbReference>
<accession>A0A833HQ37</accession>
<proteinExistence type="inferred from homology"/>
<sequence>MVERLTVSSSPHIRSENTTQKIMLDVVIALLPATIAAIFFFRSNAAILIALSIATALATELIIQKIRRHPVTINDFSAVITGLLLALNIPASAPWWIPVIGSAFAIGIVKQLFGGIGQNFMNPALAARIFLTLSFTGPMTGWIKPGADAVTGATPLSFVKGATALPANAPSLFDIGFGNIAGSMGETSAILLALGGLYLIYRGVISITIPGIFIGTVAIITFIYGQFDLQFMLYHVLSGGLFIGAIYMATDYASSPITKKGRIIFALGCGIITAMIRIFGAYNEGVGFAILLMNVAAPLIERFTSPRVFGEVNKQNA</sequence>
<keyword evidence="4 10" id="KW-0288">FMN</keyword>
<feature type="transmembrane region" description="Helical" evidence="10">
    <location>
        <begin position="125"/>
        <end position="143"/>
    </location>
</feature>